<keyword evidence="3" id="KW-0326">Glycosidase</keyword>
<dbReference type="Pfam" id="PF00128">
    <property type="entry name" value="Alpha-amylase"/>
    <property type="match status" value="1"/>
</dbReference>
<gene>
    <name evidence="6" type="primary">glgX</name>
    <name evidence="6" type="ORF">C4520_04300</name>
</gene>
<dbReference type="EMBL" id="QZKU01000038">
    <property type="protein sequence ID" value="RJP24230.1"/>
    <property type="molecule type" value="Genomic_DNA"/>
</dbReference>
<dbReference type="GO" id="GO:0005980">
    <property type="term" value="P:glycogen catabolic process"/>
    <property type="evidence" value="ECO:0007669"/>
    <property type="project" value="InterPro"/>
</dbReference>
<dbReference type="Gene3D" id="2.60.40.1180">
    <property type="entry name" value="Golgi alpha-mannosidase II"/>
    <property type="match status" value="1"/>
</dbReference>
<feature type="compositionally biased region" description="Basic residues" evidence="4">
    <location>
        <begin position="713"/>
        <end position="739"/>
    </location>
</feature>
<sequence length="739" mass="84321">MELWPGKPYPLGATVDESGTNFALFSTNAERVDLCLFDKAFEASESERVQLTGYTDRIWHGYIPGIKPGQLYGYRVHGAYNPAEGNRFNPAKLLLDPYARAIAGRINWDDSLFGYHLGHESEDFAKADGDSAPFLPKCVVVDPEFDWEGDVQPRIPWHRTIIYEAHVRGFTMRHPDVPAEMRGTYAGLAHPAIVEYLRGLGITAIELLPVHQFIADKHLVDKGLTNYWGYNSIGFFAPDACYSSAGNLGQQVTEFKNMVKMLHRGGIEVILDVVYNHTGEGNHLGPTLSFRGIDNSSYYNLVANDRRYYMDFSGCGNSPNMMNSEVLRLIMDSLRYWVTEMHVDGFRFDLASVLARELHEVDRLGAFFDIIHQDPILSQVKLIAEPWDLGPGGYQVGNFPVLWVEWNGKYRDNVRRFWRSDPGQVQELAYRLTGSSDLYEHGGRRPYASINFITAHDGFTLNDLVSYNEKHNEANKEDNRDGTNENLSWNCGEEGLTENQGIVALRERQKRNFMATLMLSQGVPMLLAGNEISRTQMGNNNTYCQDNELSWINWELTAAQRELLDFTRLLTRLFHEHPVFRRRHFFQGRQIRGSEVNDLTWFKPDGTEMNEQDWSNPNCRCLGIRLSGDAIEETDEQGNRIIDHTFLWLLNADHSPISFILPACREDINWELVLDTREMPGKSFEAPGFTPYQLEALSMALFRRESDLEGKTAKRRAARPKGAKPAKTHRSKAKRASRK</sequence>
<dbReference type="Gene3D" id="2.60.40.10">
    <property type="entry name" value="Immunoglobulins"/>
    <property type="match status" value="1"/>
</dbReference>
<evidence type="ECO:0000313" key="6">
    <source>
        <dbReference type="EMBL" id="RJP24230.1"/>
    </source>
</evidence>
<dbReference type="Gene3D" id="3.20.20.80">
    <property type="entry name" value="Glycosidases"/>
    <property type="match status" value="1"/>
</dbReference>
<dbReference type="PANTHER" id="PTHR43002">
    <property type="entry name" value="GLYCOGEN DEBRANCHING ENZYME"/>
    <property type="match status" value="1"/>
</dbReference>
<feature type="region of interest" description="Disordered" evidence="4">
    <location>
        <begin position="472"/>
        <end position="491"/>
    </location>
</feature>
<dbReference type="InterPro" id="IPR017853">
    <property type="entry name" value="GH"/>
</dbReference>
<dbReference type="AlphaFoldDB" id="A0A3A4P4E6"/>
<dbReference type="CDD" id="cd02856">
    <property type="entry name" value="E_set_GDE_Isoamylase_N"/>
    <property type="match status" value="1"/>
</dbReference>
<dbReference type="NCBIfam" id="TIGR02100">
    <property type="entry name" value="glgX_debranch"/>
    <property type="match status" value="1"/>
</dbReference>
<dbReference type="SMART" id="SM00642">
    <property type="entry name" value="Aamy"/>
    <property type="match status" value="1"/>
</dbReference>
<dbReference type="CDD" id="cd11326">
    <property type="entry name" value="AmyAc_Glg_debranch"/>
    <property type="match status" value="1"/>
</dbReference>
<organism evidence="6 7">
    <name type="scientific">Abyssobacteria bacterium (strain SURF_5)</name>
    <dbReference type="NCBI Taxonomy" id="2093360"/>
    <lineage>
        <taxon>Bacteria</taxon>
        <taxon>Pseudomonadati</taxon>
        <taxon>Candidatus Hydrogenedentota</taxon>
        <taxon>Candidatus Abyssobacteria</taxon>
    </lineage>
</organism>
<comment type="similarity">
    <text evidence="1">Belongs to the glycosyl hydrolase 13 family.</text>
</comment>
<dbReference type="InterPro" id="IPR013783">
    <property type="entry name" value="Ig-like_fold"/>
</dbReference>
<proteinExistence type="inferred from homology"/>
<feature type="compositionally biased region" description="Basic and acidic residues" evidence="4">
    <location>
        <begin position="472"/>
        <end position="483"/>
    </location>
</feature>
<evidence type="ECO:0000256" key="2">
    <source>
        <dbReference type="ARBA" id="ARBA00022801"/>
    </source>
</evidence>
<feature type="domain" description="Glycosyl hydrolase family 13 catalytic" evidence="5">
    <location>
        <begin position="164"/>
        <end position="568"/>
    </location>
</feature>
<dbReference type="InterPro" id="IPR014756">
    <property type="entry name" value="Ig_E-set"/>
</dbReference>
<evidence type="ECO:0000259" key="5">
    <source>
        <dbReference type="SMART" id="SM00642"/>
    </source>
</evidence>
<dbReference type="InterPro" id="IPR006047">
    <property type="entry name" value="GH13_cat_dom"/>
</dbReference>
<dbReference type="InterPro" id="IPR044505">
    <property type="entry name" value="GlgX_Isoamylase_N_E_set"/>
</dbReference>
<accession>A0A3A4P4E6</accession>
<dbReference type="Pfam" id="PF02922">
    <property type="entry name" value="CBM_48"/>
    <property type="match status" value="1"/>
</dbReference>
<evidence type="ECO:0000313" key="7">
    <source>
        <dbReference type="Proteomes" id="UP000265882"/>
    </source>
</evidence>
<dbReference type="SUPFAM" id="SSF51445">
    <property type="entry name" value="(Trans)glycosidases"/>
    <property type="match status" value="1"/>
</dbReference>
<keyword evidence="2" id="KW-0378">Hydrolase</keyword>
<dbReference type="SUPFAM" id="SSF51011">
    <property type="entry name" value="Glycosyl hydrolase domain"/>
    <property type="match status" value="1"/>
</dbReference>
<name>A0A3A4P4E6_ABYX5</name>
<reference evidence="6 7" key="1">
    <citation type="journal article" date="2017" name="ISME J.">
        <title>Energy and carbon metabolisms in a deep terrestrial subsurface fluid microbial community.</title>
        <authorList>
            <person name="Momper L."/>
            <person name="Jungbluth S.P."/>
            <person name="Lee M.D."/>
            <person name="Amend J.P."/>
        </authorList>
    </citation>
    <scope>NUCLEOTIDE SEQUENCE [LARGE SCALE GENOMIC DNA]</scope>
    <source>
        <strain evidence="6">SURF_5</strain>
    </source>
</reference>
<dbReference type="SUPFAM" id="SSF81296">
    <property type="entry name" value="E set domains"/>
    <property type="match status" value="1"/>
</dbReference>
<dbReference type="Proteomes" id="UP000265882">
    <property type="component" value="Unassembled WGS sequence"/>
</dbReference>
<dbReference type="GO" id="GO:0004135">
    <property type="term" value="F:amylo-alpha-1,6-glucosidase activity"/>
    <property type="evidence" value="ECO:0007669"/>
    <property type="project" value="InterPro"/>
</dbReference>
<dbReference type="InterPro" id="IPR013780">
    <property type="entry name" value="Glyco_hydro_b"/>
</dbReference>
<evidence type="ECO:0000256" key="4">
    <source>
        <dbReference type="SAM" id="MobiDB-lite"/>
    </source>
</evidence>
<feature type="region of interest" description="Disordered" evidence="4">
    <location>
        <begin position="707"/>
        <end position="739"/>
    </location>
</feature>
<dbReference type="InterPro" id="IPR004193">
    <property type="entry name" value="Glyco_hydro_13_N"/>
</dbReference>
<evidence type="ECO:0000256" key="1">
    <source>
        <dbReference type="ARBA" id="ARBA00008061"/>
    </source>
</evidence>
<protein>
    <submittedName>
        <fullName evidence="6">Glycogen debranching enzyme GlgX</fullName>
    </submittedName>
</protein>
<evidence type="ECO:0000256" key="3">
    <source>
        <dbReference type="ARBA" id="ARBA00023295"/>
    </source>
</evidence>
<dbReference type="InterPro" id="IPR011837">
    <property type="entry name" value="Glycogen_debranch_GlgX"/>
</dbReference>
<comment type="caution">
    <text evidence="6">The sequence shown here is derived from an EMBL/GenBank/DDBJ whole genome shotgun (WGS) entry which is preliminary data.</text>
</comment>